<accession>A0A9W8XWN5</accession>
<evidence type="ECO:0000313" key="3">
    <source>
        <dbReference type="Proteomes" id="UP001140513"/>
    </source>
</evidence>
<dbReference type="AlphaFoldDB" id="A0A9W8XWN5"/>
<dbReference type="Proteomes" id="UP001140513">
    <property type="component" value="Unassembled WGS sequence"/>
</dbReference>
<sequence>MRVTHGGPEISTLSSPSATRSPTFVDANSQAKQINTVMAPSSMNKSVLFATKTPFFVSDAEKNGGKRPEQISSYNDRKKAEPTEPARDTRICKSEANMVTHPHIDCSIVRQAGAEEAERARRTQEMRKQFCLETISTPAPFDPNTSEKQTAEERKDLAAEKRSHCNVQRHRRVSCSPTTLKTTPTVKASQGHAFAPQA</sequence>
<feature type="compositionally biased region" description="Basic and acidic residues" evidence="1">
    <location>
        <begin position="59"/>
        <end position="91"/>
    </location>
</feature>
<feature type="compositionally biased region" description="Basic and acidic residues" evidence="1">
    <location>
        <begin position="149"/>
        <end position="163"/>
    </location>
</feature>
<keyword evidence="3" id="KW-1185">Reference proteome</keyword>
<name>A0A9W8XWN5_9PLEO</name>
<proteinExistence type="predicted"/>
<dbReference type="RefSeq" id="XP_056076798.1">
    <property type="nucleotide sequence ID" value="XM_056209976.1"/>
</dbReference>
<dbReference type="GeneID" id="80904692"/>
<feature type="region of interest" description="Disordered" evidence="1">
    <location>
        <begin position="1"/>
        <end position="25"/>
    </location>
</feature>
<organism evidence="2 3">
    <name type="scientific">Didymosphaeria variabile</name>
    <dbReference type="NCBI Taxonomy" id="1932322"/>
    <lineage>
        <taxon>Eukaryota</taxon>
        <taxon>Fungi</taxon>
        <taxon>Dikarya</taxon>
        <taxon>Ascomycota</taxon>
        <taxon>Pezizomycotina</taxon>
        <taxon>Dothideomycetes</taxon>
        <taxon>Pleosporomycetidae</taxon>
        <taxon>Pleosporales</taxon>
        <taxon>Massarineae</taxon>
        <taxon>Didymosphaeriaceae</taxon>
        <taxon>Didymosphaeria</taxon>
    </lineage>
</organism>
<comment type="caution">
    <text evidence="2">The sequence shown here is derived from an EMBL/GenBank/DDBJ whole genome shotgun (WGS) entry which is preliminary data.</text>
</comment>
<reference evidence="2" key="1">
    <citation type="submission" date="2022-10" db="EMBL/GenBank/DDBJ databases">
        <title>Tapping the CABI collections for fungal endophytes: first genome assemblies for Collariella, Neodidymelliopsis, Ascochyta clinopodiicola, Didymella pomorum, Didymosphaeria variabile, Neocosmospora piperis and Neocucurbitaria cava.</title>
        <authorList>
            <person name="Hill R."/>
        </authorList>
    </citation>
    <scope>NUCLEOTIDE SEQUENCE</scope>
    <source>
        <strain evidence="2">IMI 356815</strain>
    </source>
</reference>
<dbReference type="EMBL" id="JAPEUX010000001">
    <property type="protein sequence ID" value="KAJ4360596.1"/>
    <property type="molecule type" value="Genomic_DNA"/>
</dbReference>
<evidence type="ECO:0000313" key="2">
    <source>
        <dbReference type="EMBL" id="KAJ4360596.1"/>
    </source>
</evidence>
<feature type="compositionally biased region" description="Polar residues" evidence="1">
    <location>
        <begin position="175"/>
        <end position="188"/>
    </location>
</feature>
<evidence type="ECO:0000256" key="1">
    <source>
        <dbReference type="SAM" id="MobiDB-lite"/>
    </source>
</evidence>
<feature type="region of interest" description="Disordered" evidence="1">
    <location>
        <begin position="56"/>
        <end position="91"/>
    </location>
</feature>
<gene>
    <name evidence="2" type="ORF">N0V89_001162</name>
</gene>
<feature type="region of interest" description="Disordered" evidence="1">
    <location>
        <begin position="136"/>
        <end position="198"/>
    </location>
</feature>
<protein>
    <submittedName>
        <fullName evidence="2">Uncharacterized protein</fullName>
    </submittedName>
</protein>
<feature type="compositionally biased region" description="Polar residues" evidence="1">
    <location>
        <begin position="11"/>
        <end position="25"/>
    </location>
</feature>